<sequence>MKIFKLSLLITVIALSVSCEKEYTETGEVFFSGITNRDGNGDLNGNIDPMDWNLNTTFTSQEDALFAADNLPICTDANDTLLKTYVYPNPNNGVFTFGSIIQMDSIALKIVDDNFTILYENDNLTSLSLTIHENGDGGSRLVRMYYRVYNGACKYQGYGDLSIR</sequence>
<protein>
    <submittedName>
        <fullName evidence="1">Uncharacterized protein</fullName>
    </submittedName>
</protein>
<proteinExistence type="predicted"/>
<dbReference type="PROSITE" id="PS51257">
    <property type="entry name" value="PROKAR_LIPOPROTEIN"/>
    <property type="match status" value="1"/>
</dbReference>
<keyword evidence="2" id="KW-1185">Reference proteome</keyword>
<gene>
    <name evidence="1" type="ordered locus">Oweho_0804</name>
</gene>
<dbReference type="HOGENOM" id="CLU_1617357_0_0_10"/>
<dbReference type="Proteomes" id="UP000005631">
    <property type="component" value="Chromosome"/>
</dbReference>
<dbReference type="OrthoDB" id="9805017at2"/>
<evidence type="ECO:0000313" key="1">
    <source>
        <dbReference type="EMBL" id="AEV31817.1"/>
    </source>
</evidence>
<dbReference type="EMBL" id="CP003156">
    <property type="protein sequence ID" value="AEV31817.1"/>
    <property type="molecule type" value="Genomic_DNA"/>
</dbReference>
<dbReference type="eggNOG" id="ENOG502ZTG5">
    <property type="taxonomic scope" value="Bacteria"/>
</dbReference>
<dbReference type="KEGG" id="oho:Oweho_0804"/>
<organism evidence="1 2">
    <name type="scientific">Owenweeksia hongkongensis (strain DSM 17368 / CIP 108786 / JCM 12287 / NRRL B-23963 / UST20020801)</name>
    <dbReference type="NCBI Taxonomy" id="926562"/>
    <lineage>
        <taxon>Bacteria</taxon>
        <taxon>Pseudomonadati</taxon>
        <taxon>Bacteroidota</taxon>
        <taxon>Flavobacteriia</taxon>
        <taxon>Flavobacteriales</taxon>
        <taxon>Owenweeksiaceae</taxon>
        <taxon>Owenweeksia</taxon>
    </lineage>
</organism>
<reference evidence="1 2" key="1">
    <citation type="journal article" date="2012" name="Stand. Genomic Sci.">
        <title>Genome sequence of the orange-pigmented seawater bacterium Owenweeksia hongkongensis type strain (UST20020801(T)).</title>
        <authorList>
            <person name="Riedel T."/>
            <person name="Held B."/>
            <person name="Nolan M."/>
            <person name="Lucas S."/>
            <person name="Lapidus A."/>
            <person name="Tice H."/>
            <person name="Del Rio T.G."/>
            <person name="Cheng J.F."/>
            <person name="Han C."/>
            <person name="Tapia R."/>
            <person name="Goodwin L.A."/>
            <person name="Pitluck S."/>
            <person name="Liolios K."/>
            <person name="Mavromatis K."/>
            <person name="Pagani I."/>
            <person name="Ivanova N."/>
            <person name="Mikhailova N."/>
            <person name="Pati A."/>
            <person name="Chen A."/>
            <person name="Palaniappan K."/>
            <person name="Rohde M."/>
            <person name="Tindall B.J."/>
            <person name="Detter J.C."/>
            <person name="Goker M."/>
            <person name="Woyke T."/>
            <person name="Bristow J."/>
            <person name="Eisen J.A."/>
            <person name="Markowitz V."/>
            <person name="Hugenholtz P."/>
            <person name="Klenk H.P."/>
            <person name="Kyrpides N.C."/>
        </authorList>
    </citation>
    <scope>NUCLEOTIDE SEQUENCE</scope>
    <source>
        <strain evidence="2">DSM 17368 / JCM 12287 / NRRL B-23963</strain>
    </source>
</reference>
<dbReference type="STRING" id="926562.Oweho_0804"/>
<dbReference type="AlphaFoldDB" id="G8R267"/>
<name>G8R267_OWEHD</name>
<accession>G8R267</accession>
<dbReference type="RefSeq" id="WP_014201178.1">
    <property type="nucleotide sequence ID" value="NC_016599.1"/>
</dbReference>
<evidence type="ECO:0000313" key="2">
    <source>
        <dbReference type="Proteomes" id="UP000005631"/>
    </source>
</evidence>